<dbReference type="Pfam" id="PF00295">
    <property type="entry name" value="Glyco_hydro_28"/>
    <property type="match status" value="1"/>
</dbReference>
<evidence type="ECO:0000313" key="6">
    <source>
        <dbReference type="EMBL" id="MFC3115066.1"/>
    </source>
</evidence>
<name>A0ABV7FBW6_9GAMM</name>
<dbReference type="InterPro" id="IPR011050">
    <property type="entry name" value="Pectin_lyase_fold/virulence"/>
</dbReference>
<evidence type="ECO:0000256" key="3">
    <source>
        <dbReference type="ARBA" id="ARBA00023295"/>
    </source>
</evidence>
<comment type="caution">
    <text evidence="6">The sequence shown here is derived from an EMBL/GenBank/DDBJ whole genome shotgun (WGS) entry which is preliminary data.</text>
</comment>
<organism evidence="6 7">
    <name type="scientific">Cellvibrio fontiphilus</name>
    <dbReference type="NCBI Taxonomy" id="1815559"/>
    <lineage>
        <taxon>Bacteria</taxon>
        <taxon>Pseudomonadati</taxon>
        <taxon>Pseudomonadota</taxon>
        <taxon>Gammaproteobacteria</taxon>
        <taxon>Cellvibrionales</taxon>
        <taxon>Cellvibrionaceae</taxon>
        <taxon>Cellvibrio</taxon>
    </lineage>
</organism>
<dbReference type="InterPro" id="IPR000743">
    <property type="entry name" value="Glyco_hydro_28"/>
</dbReference>
<dbReference type="EC" id="3.2.1.-" evidence="6"/>
<dbReference type="InterPro" id="IPR012334">
    <property type="entry name" value="Pectin_lyas_fold"/>
</dbReference>
<dbReference type="Proteomes" id="UP001595555">
    <property type="component" value="Unassembled WGS sequence"/>
</dbReference>
<dbReference type="InterPro" id="IPR051801">
    <property type="entry name" value="GH28_Enzymes"/>
</dbReference>
<dbReference type="PANTHER" id="PTHR31339:SF9">
    <property type="entry name" value="PLASMIN AND FIBRONECTIN-BINDING PROTEIN A"/>
    <property type="match status" value="1"/>
</dbReference>
<gene>
    <name evidence="6" type="ORF">ACFODX_05795</name>
</gene>
<accession>A0ABV7FBW6</accession>
<comment type="similarity">
    <text evidence="1 4">Belongs to the glycosyl hydrolase 28 family.</text>
</comment>
<keyword evidence="2 4" id="KW-0378">Hydrolase</keyword>
<evidence type="ECO:0000256" key="4">
    <source>
        <dbReference type="RuleBase" id="RU361169"/>
    </source>
</evidence>
<dbReference type="Gene3D" id="2.160.20.10">
    <property type="entry name" value="Single-stranded right-handed beta-helix, Pectin lyase-like"/>
    <property type="match status" value="1"/>
</dbReference>
<evidence type="ECO:0000256" key="2">
    <source>
        <dbReference type="ARBA" id="ARBA00022801"/>
    </source>
</evidence>
<evidence type="ECO:0000256" key="5">
    <source>
        <dbReference type="SAM" id="SignalP"/>
    </source>
</evidence>
<reference evidence="7" key="1">
    <citation type="journal article" date="2019" name="Int. J. Syst. Evol. Microbiol.">
        <title>The Global Catalogue of Microorganisms (GCM) 10K type strain sequencing project: providing services to taxonomists for standard genome sequencing and annotation.</title>
        <authorList>
            <consortium name="The Broad Institute Genomics Platform"/>
            <consortium name="The Broad Institute Genome Sequencing Center for Infectious Disease"/>
            <person name="Wu L."/>
            <person name="Ma J."/>
        </authorList>
    </citation>
    <scope>NUCLEOTIDE SEQUENCE [LARGE SCALE GENOMIC DNA]</scope>
    <source>
        <strain evidence="7">KCTC 52237</strain>
    </source>
</reference>
<protein>
    <submittedName>
        <fullName evidence="6">Glycoside hydrolase family 28 protein</fullName>
        <ecNumber evidence="6">3.2.1.-</ecNumber>
    </submittedName>
</protein>
<dbReference type="EMBL" id="JBHRTF010000003">
    <property type="protein sequence ID" value="MFC3115066.1"/>
    <property type="molecule type" value="Genomic_DNA"/>
</dbReference>
<proteinExistence type="inferred from homology"/>
<dbReference type="RefSeq" id="WP_378117022.1">
    <property type="nucleotide sequence ID" value="NZ_JBHRTF010000003.1"/>
</dbReference>
<feature type="chain" id="PRO_5047302788" evidence="5">
    <location>
        <begin position="24"/>
        <end position="478"/>
    </location>
</feature>
<keyword evidence="7" id="KW-1185">Reference proteome</keyword>
<evidence type="ECO:0000313" key="7">
    <source>
        <dbReference type="Proteomes" id="UP001595555"/>
    </source>
</evidence>
<dbReference type="SMART" id="SM00710">
    <property type="entry name" value="PbH1"/>
    <property type="match status" value="5"/>
</dbReference>
<dbReference type="PANTHER" id="PTHR31339">
    <property type="entry name" value="PECTIN LYASE-RELATED"/>
    <property type="match status" value="1"/>
</dbReference>
<sequence length="478" mass="52467">MKPFHFAPYIVLLLSLITIPAQAELKHADFTVAAPKNINSLEINASDFGAKGDGVTDDTLALQKAIDAAAAKKATLVLKPGTYLTGSLFLKSNMAVRIDKGVTLTGKQDIQSYPRQKTRIAGVEIVWPSALINVYEQKDVRIYGEGIIDGNGMVFWQTFWDKRNAYEGKGLRWAADYDAERPRLIQVYNSERVELGGGLQLTRAGFWTLQIVYSNNVKVSGVFIRNNSDGKGPSTDGIDVDSSHHVLVEKADIDVNDDALCLKAGRDADGLRVNRPTEHVIIRDSIIRHAEAGVTFGSETSGSIRHIDVYNLDVQGPVYSGVFFKSAHVRGGTVSDIRISNMQVKNAEAAVRVDLNWLPVYSYPVIPAGLKNVPEHWKILATPVPKEKGMPKLRDIYISDIKAEANAAFLMQGYAEAPLQNVHFTNLHIKTPAAGAITHARGFSFNKVTLETSDPEPVVFDNVENTQGEITYLKTAAH</sequence>
<dbReference type="SUPFAM" id="SSF51126">
    <property type="entry name" value="Pectin lyase-like"/>
    <property type="match status" value="1"/>
</dbReference>
<evidence type="ECO:0000256" key="1">
    <source>
        <dbReference type="ARBA" id="ARBA00008834"/>
    </source>
</evidence>
<feature type="signal peptide" evidence="5">
    <location>
        <begin position="1"/>
        <end position="23"/>
    </location>
</feature>
<keyword evidence="5" id="KW-0732">Signal</keyword>
<dbReference type="GO" id="GO:0016798">
    <property type="term" value="F:hydrolase activity, acting on glycosyl bonds"/>
    <property type="evidence" value="ECO:0007669"/>
    <property type="project" value="UniProtKB-KW"/>
</dbReference>
<keyword evidence="3 4" id="KW-0326">Glycosidase</keyword>
<dbReference type="InterPro" id="IPR006626">
    <property type="entry name" value="PbH1"/>
</dbReference>